<evidence type="ECO:0000256" key="4">
    <source>
        <dbReference type="ARBA" id="ARBA00022825"/>
    </source>
</evidence>
<dbReference type="AlphaFoldDB" id="A0A4R3U8W3"/>
<dbReference type="InterPro" id="IPR000209">
    <property type="entry name" value="Peptidase_S8/S53_dom"/>
</dbReference>
<reference evidence="7 8" key="1">
    <citation type="submission" date="2019-03" db="EMBL/GenBank/DDBJ databases">
        <title>Genomic Encyclopedia of Type Strains, Phase IV (KMG-IV): sequencing the most valuable type-strain genomes for metagenomic binning, comparative biology and taxonomic classification.</title>
        <authorList>
            <person name="Goeker M."/>
        </authorList>
    </citation>
    <scope>NUCLEOTIDE SEQUENCE [LARGE SCALE GENOMIC DNA]</scope>
    <source>
        <strain evidence="7 8">DSM 654</strain>
    </source>
</reference>
<dbReference type="PRINTS" id="PR00723">
    <property type="entry name" value="SUBTILISIN"/>
</dbReference>
<dbReference type="Gene3D" id="3.40.50.200">
    <property type="entry name" value="Peptidase S8/S53 domain"/>
    <property type="match status" value="1"/>
</dbReference>
<keyword evidence="8" id="KW-1185">Reference proteome</keyword>
<name>A0A4R3U8W3_ROSSA</name>
<organism evidence="7 8">
    <name type="scientific">Roseateles saccharophilus</name>
    <name type="common">Pseudomonas saccharophila</name>
    <dbReference type="NCBI Taxonomy" id="304"/>
    <lineage>
        <taxon>Bacteria</taxon>
        <taxon>Pseudomonadati</taxon>
        <taxon>Pseudomonadota</taxon>
        <taxon>Betaproteobacteria</taxon>
        <taxon>Burkholderiales</taxon>
        <taxon>Sphaerotilaceae</taxon>
        <taxon>Roseateles</taxon>
    </lineage>
</organism>
<evidence type="ECO:0000313" key="7">
    <source>
        <dbReference type="EMBL" id="TCU84652.1"/>
    </source>
</evidence>
<dbReference type="PANTHER" id="PTHR43806:SF11">
    <property type="entry name" value="CEREVISIN-RELATED"/>
    <property type="match status" value="1"/>
</dbReference>
<comment type="similarity">
    <text evidence="1">Belongs to the peptidase S8 family.</text>
</comment>
<evidence type="ECO:0000256" key="5">
    <source>
        <dbReference type="SAM" id="MobiDB-lite"/>
    </source>
</evidence>
<protein>
    <submittedName>
        <fullName evidence="7">Subtilase family protein</fullName>
    </submittedName>
</protein>
<dbReference type="GO" id="GO:0004252">
    <property type="term" value="F:serine-type endopeptidase activity"/>
    <property type="evidence" value="ECO:0007669"/>
    <property type="project" value="InterPro"/>
</dbReference>
<sequence>MATGEQQHRPHLFPQDTRSVEGYTAKSSGGGDKVVVQAKNRQQHAGALRAQLAQVDVAQQQRVAEQQEAGVQSAIGIQVEFESEQGVAMAAASLARDHRGIELMNVRQQGTQILATVFVPQGKLDHFEKLITEYVDHKTDKNGNPRDHQTLVDAISALRVATFDSLWTDEAAALPADDAQAIWWEAWLPLGAHAERTLADFRTVANMAGLRVSDRVLHFPERMVAQVHGTKSQLLQSSLVLNMIAELRRAKTTAEFFANLPLDEQAAWQGDLQRRLQPGPGGNAYVTLLDTGVNHGHPLLAPFVADEDRHAVEPDWGPDDDNGHGSELAGLALMGDLTAALAEDAPLLVPHRLESVKVLRFPGDNEGESFGAITAEAVARVEITEAERRRVFAMAVSSTDGRDRGRPSSWSAQVDKLACDYEGQGATRRLFVLCAGNTNDNDAWAAYPHSLSTSSVHDPGQAWNALTVGAYSDLTTISAHAPAYRAIAGAGGLSPYTTTSATWQAGWPFKPDIVMEGGNVAIEPSGFTSSMDSLSLLTTGHQPHERLFTLSWATSAATALAAGMCARIAAAYPGFWPETIRGLMVHSARWTQPMLDAYTPGGVRNQNTMRQLLRHCGYGVPSLERVLYSARNSLTMIVQDEIQPYYKDDGSVKTREMHLHDLPWPIDVLQDLGDLPVTLRVTLSYFIEPNPGERGGIDKYAYQSHALRFAVRRPLETEAAFRGRINAQAAAEEQGLPGGGGADPGWTIGERLRTRGSLLSDSWTGTAAQLANRGQLAIFPAMGWWRNRPSHNRFDRAARYSLLISIEAPTAEQDLYALVAQQIAVAAEVPVEVRIP</sequence>
<evidence type="ECO:0000259" key="6">
    <source>
        <dbReference type="Pfam" id="PF00082"/>
    </source>
</evidence>
<dbReference type="InterPro" id="IPR034074">
    <property type="entry name" value="Y4bN_pept_dom"/>
</dbReference>
<dbReference type="InterPro" id="IPR023827">
    <property type="entry name" value="Peptidase_S8_Asp-AS"/>
</dbReference>
<dbReference type="RefSeq" id="WP_207911241.1">
    <property type="nucleotide sequence ID" value="NZ_CBCSGL010000077.1"/>
</dbReference>
<dbReference type="GO" id="GO:0006508">
    <property type="term" value="P:proteolysis"/>
    <property type="evidence" value="ECO:0007669"/>
    <property type="project" value="UniProtKB-KW"/>
</dbReference>
<feature type="region of interest" description="Disordered" evidence="5">
    <location>
        <begin position="1"/>
        <end position="31"/>
    </location>
</feature>
<comment type="caution">
    <text evidence="7">The sequence shown here is derived from an EMBL/GenBank/DDBJ whole genome shotgun (WGS) entry which is preliminary data.</text>
</comment>
<proteinExistence type="inferred from homology"/>
<dbReference type="Pfam" id="PF00082">
    <property type="entry name" value="Peptidase_S8"/>
    <property type="match status" value="1"/>
</dbReference>
<dbReference type="PROSITE" id="PS00136">
    <property type="entry name" value="SUBTILASE_ASP"/>
    <property type="match status" value="1"/>
</dbReference>
<gene>
    <name evidence="7" type="ORF">EV671_10525</name>
</gene>
<accession>A0A4R3U8W3</accession>
<dbReference type="InterPro" id="IPR015500">
    <property type="entry name" value="Peptidase_S8_subtilisin-rel"/>
</dbReference>
<keyword evidence="3" id="KW-0378">Hydrolase</keyword>
<dbReference type="CDD" id="cd04847">
    <property type="entry name" value="Peptidases_S8_Subtilisin_like_2"/>
    <property type="match status" value="1"/>
</dbReference>
<keyword evidence="2" id="KW-0645">Protease</keyword>
<evidence type="ECO:0000256" key="1">
    <source>
        <dbReference type="ARBA" id="ARBA00011073"/>
    </source>
</evidence>
<dbReference type="PANTHER" id="PTHR43806">
    <property type="entry name" value="PEPTIDASE S8"/>
    <property type="match status" value="1"/>
</dbReference>
<keyword evidence="4" id="KW-0720">Serine protease</keyword>
<evidence type="ECO:0000256" key="2">
    <source>
        <dbReference type="ARBA" id="ARBA00022670"/>
    </source>
</evidence>
<dbReference type="InterPro" id="IPR050131">
    <property type="entry name" value="Peptidase_S8_subtilisin-like"/>
</dbReference>
<dbReference type="EMBL" id="SMBU01000052">
    <property type="protein sequence ID" value="TCU84652.1"/>
    <property type="molecule type" value="Genomic_DNA"/>
</dbReference>
<evidence type="ECO:0000313" key="8">
    <source>
        <dbReference type="Proteomes" id="UP000295110"/>
    </source>
</evidence>
<dbReference type="SUPFAM" id="SSF52743">
    <property type="entry name" value="Subtilisin-like"/>
    <property type="match status" value="1"/>
</dbReference>
<dbReference type="InterPro" id="IPR036852">
    <property type="entry name" value="Peptidase_S8/S53_dom_sf"/>
</dbReference>
<dbReference type="Proteomes" id="UP000295110">
    <property type="component" value="Unassembled WGS sequence"/>
</dbReference>
<feature type="domain" description="Peptidase S8/S53" evidence="6">
    <location>
        <begin position="283"/>
        <end position="619"/>
    </location>
</feature>
<evidence type="ECO:0000256" key="3">
    <source>
        <dbReference type="ARBA" id="ARBA00022801"/>
    </source>
</evidence>